<reference evidence="3" key="1">
    <citation type="submission" date="2021-01" db="EMBL/GenBank/DDBJ databases">
        <authorList>
            <person name="Corre E."/>
            <person name="Pelletier E."/>
            <person name="Niang G."/>
            <person name="Scheremetjew M."/>
            <person name="Finn R."/>
            <person name="Kale V."/>
            <person name="Holt S."/>
            <person name="Cochrane G."/>
            <person name="Meng A."/>
            <person name="Brown T."/>
            <person name="Cohen L."/>
        </authorList>
    </citation>
    <scope>NUCLEOTIDE SEQUENCE</scope>
    <source>
        <strain evidence="3">Ras09</strain>
    </source>
</reference>
<evidence type="ECO:0000256" key="2">
    <source>
        <dbReference type="SAM" id="SignalP"/>
    </source>
</evidence>
<gene>
    <name evidence="3" type="ORF">SRAS04492_LOCUS5450</name>
</gene>
<evidence type="ECO:0000256" key="1">
    <source>
        <dbReference type="SAM" id="MobiDB-lite"/>
    </source>
</evidence>
<dbReference type="AlphaFoldDB" id="A0A7S3FUJ0"/>
<evidence type="ECO:0000313" key="3">
    <source>
        <dbReference type="EMBL" id="CAE0233649.1"/>
    </source>
</evidence>
<feature type="region of interest" description="Disordered" evidence="1">
    <location>
        <begin position="183"/>
        <end position="203"/>
    </location>
</feature>
<feature type="compositionally biased region" description="Basic and acidic residues" evidence="1">
    <location>
        <begin position="193"/>
        <end position="203"/>
    </location>
</feature>
<protein>
    <submittedName>
        <fullName evidence="3">Uncharacterized protein</fullName>
    </submittedName>
</protein>
<dbReference type="SUPFAM" id="SSF160355">
    <property type="entry name" value="Bacterial polysaccharide co-polymerase-like"/>
    <property type="match status" value="1"/>
</dbReference>
<sequence>MKNAATLMLFLGLISSSQAFTENNSILVQTQQKLALQNYDMESESEDDLNVQTVEEDGDDGIVDALAPQPGACEERLWLSQDELDWQMDQFSRKFNLQNYKNAMEIAKELNLKAPRVHTWELLDAAFSFPRVRRYEFVQQNMDMLEHFQDNLNTNISNSVNVDNFIRVAKTVVSGFNQKYHDGEFADPANTDPRVEAEKEPSW</sequence>
<name>A0A7S3FUJ0_9SPIT</name>
<accession>A0A7S3FUJ0</accession>
<feature type="signal peptide" evidence="2">
    <location>
        <begin position="1"/>
        <end position="19"/>
    </location>
</feature>
<dbReference type="EMBL" id="HBIA01010633">
    <property type="protein sequence ID" value="CAE0233649.1"/>
    <property type="molecule type" value="Transcribed_RNA"/>
</dbReference>
<feature type="chain" id="PRO_5031353684" evidence="2">
    <location>
        <begin position="20"/>
        <end position="203"/>
    </location>
</feature>
<organism evidence="3">
    <name type="scientific">Strombidium rassoulzadegani</name>
    <dbReference type="NCBI Taxonomy" id="1082188"/>
    <lineage>
        <taxon>Eukaryota</taxon>
        <taxon>Sar</taxon>
        <taxon>Alveolata</taxon>
        <taxon>Ciliophora</taxon>
        <taxon>Intramacronucleata</taxon>
        <taxon>Spirotrichea</taxon>
        <taxon>Oligotrichia</taxon>
        <taxon>Strombidiidae</taxon>
        <taxon>Strombidium</taxon>
    </lineage>
</organism>
<keyword evidence="2" id="KW-0732">Signal</keyword>
<proteinExistence type="predicted"/>